<proteinExistence type="predicted"/>
<evidence type="ECO:0000313" key="3">
    <source>
        <dbReference type="Proteomes" id="UP000256379"/>
    </source>
</evidence>
<comment type="caution">
    <text evidence="2">The sequence shown here is derived from an EMBL/GenBank/DDBJ whole genome shotgun (WGS) entry which is preliminary data.</text>
</comment>
<dbReference type="AlphaFoldDB" id="A0A3D8I673"/>
<protein>
    <submittedName>
        <fullName evidence="2">Uncharacterized protein</fullName>
    </submittedName>
</protein>
<dbReference type="Proteomes" id="UP000256379">
    <property type="component" value="Unassembled WGS sequence"/>
</dbReference>
<gene>
    <name evidence="2" type="ORF">CQA53_11110</name>
</gene>
<feature type="region of interest" description="Disordered" evidence="1">
    <location>
        <begin position="146"/>
        <end position="165"/>
    </location>
</feature>
<feature type="non-terminal residue" evidence="2">
    <location>
        <position position="1"/>
    </location>
</feature>
<evidence type="ECO:0000256" key="1">
    <source>
        <dbReference type="SAM" id="MobiDB-lite"/>
    </source>
</evidence>
<keyword evidence="3" id="KW-1185">Reference proteome</keyword>
<evidence type="ECO:0000313" key="2">
    <source>
        <dbReference type="EMBL" id="RDU60061.1"/>
    </source>
</evidence>
<accession>A0A3D8I673</accession>
<dbReference type="InterPro" id="IPR036181">
    <property type="entry name" value="MIT_dom_sf"/>
</dbReference>
<dbReference type="SUPFAM" id="SSF116846">
    <property type="entry name" value="MIT domain"/>
    <property type="match status" value="1"/>
</dbReference>
<sequence>ILLDELRGVSKDKNYYINDIDFFANGTNKASLRILKDNKELYQLRDKEKLQAFRNLDENNETHKAIDCYNTCIDILSDIAKGNMNTDKKTNTYHAKYRELLEKLNIIGHNNIKAMYVGVNEEKKLDTTNNKSSTFLTGITTLIGMSTETDKKEEDDDKPKPPKAIGRLATTIIMEDGLWIG</sequence>
<feature type="compositionally biased region" description="Basic and acidic residues" evidence="1">
    <location>
        <begin position="148"/>
        <end position="160"/>
    </location>
</feature>
<organism evidence="2 3">
    <name type="scientific">Helicobacter didelphidarum</name>
    <dbReference type="NCBI Taxonomy" id="2040648"/>
    <lineage>
        <taxon>Bacteria</taxon>
        <taxon>Pseudomonadati</taxon>
        <taxon>Campylobacterota</taxon>
        <taxon>Epsilonproteobacteria</taxon>
        <taxon>Campylobacterales</taxon>
        <taxon>Helicobacteraceae</taxon>
        <taxon>Helicobacter</taxon>
    </lineage>
</organism>
<reference evidence="2 3" key="1">
    <citation type="submission" date="2018-04" db="EMBL/GenBank/DDBJ databases">
        <title>Novel Campyloabacter and Helicobacter Species and Strains.</title>
        <authorList>
            <person name="Mannion A.J."/>
            <person name="Shen Z."/>
            <person name="Fox J.G."/>
        </authorList>
    </citation>
    <scope>NUCLEOTIDE SEQUENCE [LARGE SCALE GENOMIC DNA]</scope>
    <source>
        <strain evidence="2 3">MIT 17-337</strain>
    </source>
</reference>
<dbReference type="EMBL" id="NXLQ01000105">
    <property type="protein sequence ID" value="RDU60061.1"/>
    <property type="molecule type" value="Genomic_DNA"/>
</dbReference>
<name>A0A3D8I673_9HELI</name>